<accession>A0ABT6FZ57</accession>
<dbReference type="SMART" id="SM00387">
    <property type="entry name" value="HATPase_c"/>
    <property type="match status" value="1"/>
</dbReference>
<evidence type="ECO:0000256" key="8">
    <source>
        <dbReference type="SAM" id="Phobius"/>
    </source>
</evidence>
<protein>
    <recommendedName>
        <fullName evidence="2">histidine kinase</fullName>
        <ecNumber evidence="2">2.7.13.3</ecNumber>
    </recommendedName>
</protein>
<dbReference type="PROSITE" id="PS50109">
    <property type="entry name" value="HIS_KIN"/>
    <property type="match status" value="1"/>
</dbReference>
<dbReference type="SUPFAM" id="SSF47384">
    <property type="entry name" value="Homodimeric domain of signal transducing histidine kinase"/>
    <property type="match status" value="1"/>
</dbReference>
<reference evidence="10 11" key="1">
    <citation type="submission" date="2023-03" db="EMBL/GenBank/DDBJ databases">
        <title>Strain YYF002 represents a novel species in the genus Winogradskyella isolated from seawater.</title>
        <authorList>
            <person name="Fu Z.-Y."/>
        </authorList>
    </citation>
    <scope>NUCLEOTIDE SEQUENCE [LARGE SCALE GENOMIC DNA]</scope>
    <source>
        <strain evidence="10 11">YYF002</strain>
    </source>
</reference>
<evidence type="ECO:0000313" key="11">
    <source>
        <dbReference type="Proteomes" id="UP001529085"/>
    </source>
</evidence>
<evidence type="ECO:0000256" key="7">
    <source>
        <dbReference type="ARBA" id="ARBA00022989"/>
    </source>
</evidence>
<sequence length="428" mass="48958">MKLLNQSIKHLSISILAIVTIWAIVFYFNMLNEIKSSIDEGLENYKRLIIQNAQQDSTILTKTYFDESFFAIQQINKQKALSVKDDYSDTVLYMQDADDTEPEAEPVRMLTTAFELNGKYYQLKVANSMVEEDDLVKELLYDIIWLYLSLILGIIFINNFVLKKLWKPFYDFLSQLKKYHLGKTEDLPKTKTKTKEFNDLQNVVTNLLAHTSQIYEHQKQFIENASHELQTPLAIATNKLELLIENGKLQNNQAQTIAEVMGIIERLVRLNKSLLLLTKIENKQFLNNQDVLINTVVKKNSSNLEEIAAFKKVKISVLETANLSTKMDPSLANVIVSNLLRNAIFHNIPNGNVHIEITNDTLKISNTGNNLKLDKNSIFNRFYKPNNASKGTGLGLAIVKAISDTYGFRVSYSYIDTLHCFLIKFPAN</sequence>
<dbReference type="InterPro" id="IPR003661">
    <property type="entry name" value="HisK_dim/P_dom"/>
</dbReference>
<evidence type="ECO:0000259" key="9">
    <source>
        <dbReference type="PROSITE" id="PS50109"/>
    </source>
</evidence>
<dbReference type="CDD" id="cd00082">
    <property type="entry name" value="HisKA"/>
    <property type="match status" value="1"/>
</dbReference>
<evidence type="ECO:0000256" key="1">
    <source>
        <dbReference type="ARBA" id="ARBA00000085"/>
    </source>
</evidence>
<feature type="transmembrane region" description="Helical" evidence="8">
    <location>
        <begin position="12"/>
        <end position="30"/>
    </location>
</feature>
<dbReference type="InterPro" id="IPR050428">
    <property type="entry name" value="TCS_sensor_his_kinase"/>
</dbReference>
<keyword evidence="3" id="KW-0597">Phosphoprotein</keyword>
<keyword evidence="6 10" id="KW-0418">Kinase</keyword>
<dbReference type="EC" id="2.7.13.3" evidence="2"/>
<evidence type="ECO:0000313" key="10">
    <source>
        <dbReference type="EMBL" id="MDG4715073.1"/>
    </source>
</evidence>
<keyword evidence="5 8" id="KW-0812">Transmembrane</keyword>
<keyword evidence="4" id="KW-0808">Transferase</keyword>
<evidence type="ECO:0000256" key="3">
    <source>
        <dbReference type="ARBA" id="ARBA00022553"/>
    </source>
</evidence>
<dbReference type="Pfam" id="PF00512">
    <property type="entry name" value="HisKA"/>
    <property type="match status" value="1"/>
</dbReference>
<dbReference type="SUPFAM" id="SSF55874">
    <property type="entry name" value="ATPase domain of HSP90 chaperone/DNA topoisomerase II/histidine kinase"/>
    <property type="match status" value="1"/>
</dbReference>
<evidence type="ECO:0000256" key="2">
    <source>
        <dbReference type="ARBA" id="ARBA00012438"/>
    </source>
</evidence>
<dbReference type="InterPro" id="IPR036097">
    <property type="entry name" value="HisK_dim/P_sf"/>
</dbReference>
<keyword evidence="7 8" id="KW-1133">Transmembrane helix</keyword>
<evidence type="ECO:0000256" key="5">
    <source>
        <dbReference type="ARBA" id="ARBA00022692"/>
    </source>
</evidence>
<dbReference type="PANTHER" id="PTHR45436:SF5">
    <property type="entry name" value="SENSOR HISTIDINE KINASE TRCS"/>
    <property type="match status" value="1"/>
</dbReference>
<gene>
    <name evidence="10" type="ORF">P7122_04265</name>
</gene>
<dbReference type="Gene3D" id="1.10.287.130">
    <property type="match status" value="1"/>
</dbReference>
<organism evidence="10 11">
    <name type="scientific">Winogradskyella marincola</name>
    <dbReference type="NCBI Taxonomy" id="3037795"/>
    <lineage>
        <taxon>Bacteria</taxon>
        <taxon>Pseudomonadati</taxon>
        <taxon>Bacteroidota</taxon>
        <taxon>Flavobacteriia</taxon>
        <taxon>Flavobacteriales</taxon>
        <taxon>Flavobacteriaceae</taxon>
        <taxon>Winogradskyella</taxon>
    </lineage>
</organism>
<evidence type="ECO:0000256" key="4">
    <source>
        <dbReference type="ARBA" id="ARBA00022679"/>
    </source>
</evidence>
<evidence type="ECO:0000256" key="6">
    <source>
        <dbReference type="ARBA" id="ARBA00022777"/>
    </source>
</evidence>
<dbReference type="Gene3D" id="3.30.565.10">
    <property type="entry name" value="Histidine kinase-like ATPase, C-terminal domain"/>
    <property type="match status" value="1"/>
</dbReference>
<dbReference type="Pfam" id="PF02518">
    <property type="entry name" value="HATPase_c"/>
    <property type="match status" value="1"/>
</dbReference>
<name>A0ABT6FZ57_9FLAO</name>
<dbReference type="InterPro" id="IPR005467">
    <property type="entry name" value="His_kinase_dom"/>
</dbReference>
<feature type="domain" description="Histidine kinase" evidence="9">
    <location>
        <begin position="224"/>
        <end position="428"/>
    </location>
</feature>
<dbReference type="SMART" id="SM00388">
    <property type="entry name" value="HisKA"/>
    <property type="match status" value="1"/>
</dbReference>
<comment type="catalytic activity">
    <reaction evidence="1">
        <text>ATP + protein L-histidine = ADP + protein N-phospho-L-histidine.</text>
        <dbReference type="EC" id="2.7.13.3"/>
    </reaction>
</comment>
<dbReference type="EMBL" id="JARSBN010000002">
    <property type="protein sequence ID" value="MDG4715073.1"/>
    <property type="molecule type" value="Genomic_DNA"/>
</dbReference>
<proteinExistence type="predicted"/>
<dbReference type="InterPro" id="IPR003594">
    <property type="entry name" value="HATPase_dom"/>
</dbReference>
<comment type="caution">
    <text evidence="10">The sequence shown here is derived from an EMBL/GenBank/DDBJ whole genome shotgun (WGS) entry which is preliminary data.</text>
</comment>
<dbReference type="PANTHER" id="PTHR45436">
    <property type="entry name" value="SENSOR HISTIDINE KINASE YKOH"/>
    <property type="match status" value="1"/>
</dbReference>
<dbReference type="GO" id="GO:0016301">
    <property type="term" value="F:kinase activity"/>
    <property type="evidence" value="ECO:0007669"/>
    <property type="project" value="UniProtKB-KW"/>
</dbReference>
<feature type="transmembrane region" description="Helical" evidence="8">
    <location>
        <begin position="143"/>
        <end position="162"/>
    </location>
</feature>
<dbReference type="RefSeq" id="WP_278004540.1">
    <property type="nucleotide sequence ID" value="NZ_JARSBN010000002.1"/>
</dbReference>
<dbReference type="Proteomes" id="UP001529085">
    <property type="component" value="Unassembled WGS sequence"/>
</dbReference>
<keyword evidence="11" id="KW-1185">Reference proteome</keyword>
<dbReference type="InterPro" id="IPR036890">
    <property type="entry name" value="HATPase_C_sf"/>
</dbReference>
<keyword evidence="8" id="KW-0472">Membrane</keyword>